<dbReference type="GO" id="GO:0071949">
    <property type="term" value="F:FAD binding"/>
    <property type="evidence" value="ECO:0007669"/>
    <property type="project" value="InterPro"/>
</dbReference>
<evidence type="ECO:0000256" key="3">
    <source>
        <dbReference type="ARBA" id="ARBA00022630"/>
    </source>
</evidence>
<dbReference type="InterPro" id="IPR016166">
    <property type="entry name" value="FAD-bd_PCMH"/>
</dbReference>
<dbReference type="SUPFAM" id="SSF56176">
    <property type="entry name" value="FAD-binding/transporter-associated domain-like"/>
    <property type="match status" value="1"/>
</dbReference>
<keyword evidence="6" id="KW-0732">Signal</keyword>
<protein>
    <submittedName>
        <fullName evidence="8">FAD binding domain-containing protein</fullName>
    </submittedName>
</protein>
<evidence type="ECO:0000259" key="7">
    <source>
        <dbReference type="PROSITE" id="PS51387"/>
    </source>
</evidence>
<reference evidence="8 9" key="1">
    <citation type="journal article" date="2016" name="Genome Announc.">
        <title>Draft Whole-Genome Sequence of Trichoderma gamsii T6085, a Promising Biocontrol Agent of Fusarium Head Blight on Wheat.</title>
        <authorList>
            <person name="Baroncelli R."/>
            <person name="Zapparata A."/>
            <person name="Piaggeschi G."/>
            <person name="Sarrocco S."/>
            <person name="Vannacci G."/>
        </authorList>
    </citation>
    <scope>NUCLEOTIDE SEQUENCE [LARGE SCALE GENOMIC DNA]</scope>
    <source>
        <strain evidence="8 9">T6085</strain>
    </source>
</reference>
<dbReference type="PROSITE" id="PS51387">
    <property type="entry name" value="FAD_PCMH"/>
    <property type="match status" value="1"/>
</dbReference>
<comment type="cofactor">
    <cofactor evidence="1">
        <name>FAD</name>
        <dbReference type="ChEBI" id="CHEBI:57692"/>
    </cofactor>
</comment>
<keyword evidence="5" id="KW-0560">Oxidoreductase</keyword>
<keyword evidence="9" id="KW-1185">Reference proteome</keyword>
<dbReference type="InterPro" id="IPR006094">
    <property type="entry name" value="Oxid_FAD_bind_N"/>
</dbReference>
<evidence type="ECO:0000256" key="6">
    <source>
        <dbReference type="SAM" id="SignalP"/>
    </source>
</evidence>
<organism evidence="8 9">
    <name type="scientific">Trichoderma gamsii</name>
    <dbReference type="NCBI Taxonomy" id="398673"/>
    <lineage>
        <taxon>Eukaryota</taxon>
        <taxon>Fungi</taxon>
        <taxon>Dikarya</taxon>
        <taxon>Ascomycota</taxon>
        <taxon>Pezizomycotina</taxon>
        <taxon>Sordariomycetes</taxon>
        <taxon>Hypocreomycetidae</taxon>
        <taxon>Hypocreales</taxon>
        <taxon>Hypocreaceae</taxon>
        <taxon>Trichoderma</taxon>
    </lineage>
</organism>
<comment type="caution">
    <text evidence="8">The sequence shown here is derived from an EMBL/GenBank/DDBJ whole genome shotgun (WGS) entry which is preliminary data.</text>
</comment>
<dbReference type="InterPro" id="IPR016169">
    <property type="entry name" value="FAD-bd_PCMH_sub2"/>
</dbReference>
<sequence length="592" mass="63617">MKAAWLSLPWFHALVVEAVQDCKVTPKSPRWPSPSDWEQLNRTISGKLLNPLPPASVCHRNEPNFNPSQCVVVSTQWNSSVFHADDPLSVDWPNFNNDSCLPDPDAPCNKDGFPIFVVNATSASDVQSAVNFSRQRNVRLVIKATGHDVLGRSTGSSSLSIWTHYMRGITFNKNFQPQGCSSPLGLSSATIAAGMQMGEIYAAAAQQNLTVVGGDVPTVGVIGLLTGGGYGPLSSTYGLAADAALEFDIVTADGKLLTVNECQHTDLFFALRGGSAGTFGVVTSVTVRTFPNLSITTHVLTINATADSEAFWDTTALIHSDLPRLADGGLSGQYFILPNSSSAAGARVLGSQAASLQLGPGRGIISWALNIMNQPAAAANGLVEPLLQQLKNSTWSSQISIETETQEFQDFSSYADVFDGLQVVGVDGLIGGRFLDKKALSRNKVDIKEALKATITPAGGIILGEMLMGKGVWDAQPRGGDNAVSKAWRSAITNTLIPVGWAPLDARQKELVTSELTNKNMAALRRLAPHTGVYLNECDPMEPNFQNSFWGDKYGKLLQIKQTYDPQGVFFCHPCVGSEFWIMRPDGQLCKI</sequence>
<evidence type="ECO:0000256" key="2">
    <source>
        <dbReference type="ARBA" id="ARBA00005466"/>
    </source>
</evidence>
<dbReference type="GO" id="GO:0016491">
    <property type="term" value="F:oxidoreductase activity"/>
    <property type="evidence" value="ECO:0007669"/>
    <property type="project" value="UniProtKB-KW"/>
</dbReference>
<dbReference type="PROSITE" id="PS00862">
    <property type="entry name" value="OX2_COVAL_FAD"/>
    <property type="match status" value="1"/>
</dbReference>
<evidence type="ECO:0000313" key="9">
    <source>
        <dbReference type="Proteomes" id="UP000054821"/>
    </source>
</evidence>
<keyword evidence="4" id="KW-0274">FAD</keyword>
<dbReference type="GeneID" id="29989667"/>
<dbReference type="PANTHER" id="PTHR42973:SF39">
    <property type="entry name" value="FAD-BINDING PCMH-TYPE DOMAIN-CONTAINING PROTEIN"/>
    <property type="match status" value="1"/>
</dbReference>
<feature type="signal peptide" evidence="6">
    <location>
        <begin position="1"/>
        <end position="18"/>
    </location>
</feature>
<evidence type="ECO:0000256" key="1">
    <source>
        <dbReference type="ARBA" id="ARBA00001974"/>
    </source>
</evidence>
<evidence type="ECO:0000256" key="5">
    <source>
        <dbReference type="ARBA" id="ARBA00023002"/>
    </source>
</evidence>
<comment type="similarity">
    <text evidence="2">Belongs to the oxygen-dependent FAD-linked oxidoreductase family.</text>
</comment>
<dbReference type="Pfam" id="PF01565">
    <property type="entry name" value="FAD_binding_4"/>
    <property type="match status" value="1"/>
</dbReference>
<dbReference type="EMBL" id="JPDN02000064">
    <property type="protein sequence ID" value="PON20621.1"/>
    <property type="molecule type" value="Genomic_DNA"/>
</dbReference>
<dbReference type="InterPro" id="IPR012951">
    <property type="entry name" value="BBE"/>
</dbReference>
<dbReference type="InterPro" id="IPR036318">
    <property type="entry name" value="FAD-bd_PCMH-like_sf"/>
</dbReference>
<evidence type="ECO:0000256" key="4">
    <source>
        <dbReference type="ARBA" id="ARBA00022827"/>
    </source>
</evidence>
<keyword evidence="3" id="KW-0285">Flavoprotein</keyword>
<dbReference type="InterPro" id="IPR050416">
    <property type="entry name" value="FAD-linked_Oxidoreductase"/>
</dbReference>
<dbReference type="InterPro" id="IPR006093">
    <property type="entry name" value="Oxy_OxRdtase_FAD_BS"/>
</dbReference>
<accession>A0A2P4Z8M2</accession>
<feature type="chain" id="PRO_5015160500" evidence="6">
    <location>
        <begin position="19"/>
        <end position="592"/>
    </location>
</feature>
<dbReference type="Proteomes" id="UP000054821">
    <property type="component" value="Unassembled WGS sequence"/>
</dbReference>
<dbReference type="Gene3D" id="3.30.465.10">
    <property type="match status" value="2"/>
</dbReference>
<dbReference type="RefSeq" id="XP_024404440.1">
    <property type="nucleotide sequence ID" value="XM_024550811.1"/>
</dbReference>
<dbReference type="Pfam" id="PF08031">
    <property type="entry name" value="BBE"/>
    <property type="match status" value="1"/>
</dbReference>
<dbReference type="PANTHER" id="PTHR42973">
    <property type="entry name" value="BINDING OXIDOREDUCTASE, PUTATIVE (AFU_ORTHOLOGUE AFUA_1G17690)-RELATED"/>
    <property type="match status" value="1"/>
</dbReference>
<feature type="domain" description="FAD-binding PCMH-type" evidence="7">
    <location>
        <begin position="110"/>
        <end position="292"/>
    </location>
</feature>
<evidence type="ECO:0000313" key="8">
    <source>
        <dbReference type="EMBL" id="PON20621.1"/>
    </source>
</evidence>
<name>A0A2P4Z8M2_9HYPO</name>
<dbReference type="AlphaFoldDB" id="A0A2P4Z8M2"/>
<proteinExistence type="inferred from homology"/>
<gene>
    <name evidence="8" type="ORF">TGAM01_v210495</name>
</gene>
<dbReference type="STRING" id="398673.A0A2P4Z8M2"/>